<dbReference type="OrthoDB" id="6173366at2"/>
<feature type="compositionally biased region" description="Basic and acidic residues" evidence="1">
    <location>
        <begin position="59"/>
        <end position="75"/>
    </location>
</feature>
<evidence type="ECO:0000256" key="1">
    <source>
        <dbReference type="SAM" id="MobiDB-lite"/>
    </source>
</evidence>
<dbReference type="RefSeq" id="WP_109677185.1">
    <property type="nucleotide sequence ID" value="NZ_CP086615.1"/>
</dbReference>
<accession>A0A2U2N590</accession>
<proteinExistence type="predicted"/>
<evidence type="ECO:0000313" key="3">
    <source>
        <dbReference type="Proteomes" id="UP000245474"/>
    </source>
</evidence>
<dbReference type="EMBL" id="QFFI01000006">
    <property type="protein sequence ID" value="PWG64395.1"/>
    <property type="molecule type" value="Genomic_DNA"/>
</dbReference>
<reference evidence="2 3" key="1">
    <citation type="submission" date="2018-05" db="EMBL/GenBank/DDBJ databases">
        <title>Spiribacter halobius sp. nov., a moderately halophilic bacterium isolated from marine solar saltern.</title>
        <authorList>
            <person name="Zheng W.-S."/>
            <person name="Lu D.-C."/>
            <person name="Du Z.-J."/>
        </authorList>
    </citation>
    <scope>NUCLEOTIDE SEQUENCE [LARGE SCALE GENOMIC DNA]</scope>
    <source>
        <strain evidence="2 3">E85</strain>
    </source>
</reference>
<dbReference type="AlphaFoldDB" id="A0A2U2N590"/>
<feature type="region of interest" description="Disordered" evidence="1">
    <location>
        <begin position="59"/>
        <end position="83"/>
    </location>
</feature>
<sequence length="83" mass="9845">MAEQNRQCSQRTPRHREPALPPVDYFYMPAMPPLELGQAVGRWFRAWRQRRARRELERLGEHLQEDIGARPERPGRRGALGKR</sequence>
<name>A0A2U2N590_9GAMM</name>
<evidence type="ECO:0000313" key="2">
    <source>
        <dbReference type="EMBL" id="PWG64395.1"/>
    </source>
</evidence>
<organism evidence="2 3">
    <name type="scientific">Sediminicurvatus halobius</name>
    <dbReference type="NCBI Taxonomy" id="2182432"/>
    <lineage>
        <taxon>Bacteria</taxon>
        <taxon>Pseudomonadati</taxon>
        <taxon>Pseudomonadota</taxon>
        <taxon>Gammaproteobacteria</taxon>
        <taxon>Chromatiales</taxon>
        <taxon>Ectothiorhodospiraceae</taxon>
        <taxon>Sediminicurvatus</taxon>
    </lineage>
</organism>
<feature type="compositionally biased region" description="Polar residues" evidence="1">
    <location>
        <begin position="1"/>
        <end position="11"/>
    </location>
</feature>
<keyword evidence="3" id="KW-1185">Reference proteome</keyword>
<dbReference type="Proteomes" id="UP000245474">
    <property type="component" value="Unassembled WGS sequence"/>
</dbReference>
<gene>
    <name evidence="2" type="ORF">DEM34_05810</name>
</gene>
<evidence type="ECO:0008006" key="4">
    <source>
        <dbReference type="Google" id="ProtNLM"/>
    </source>
</evidence>
<comment type="caution">
    <text evidence="2">The sequence shown here is derived from an EMBL/GenBank/DDBJ whole genome shotgun (WGS) entry which is preliminary data.</text>
</comment>
<feature type="region of interest" description="Disordered" evidence="1">
    <location>
        <begin position="1"/>
        <end position="21"/>
    </location>
</feature>
<protein>
    <recommendedName>
        <fullName evidence="4">DUF1127 domain-containing protein</fullName>
    </recommendedName>
</protein>